<evidence type="ECO:0000313" key="1">
    <source>
        <dbReference type="EMBL" id="EPQ66268.1"/>
    </source>
</evidence>
<dbReference type="EMBL" id="KE375001">
    <property type="protein sequence ID" value="EPQ66268.1"/>
    <property type="molecule type" value="Genomic_DNA"/>
</dbReference>
<dbReference type="AlphaFoldDB" id="A0A656KRL4"/>
<proteinExistence type="predicted"/>
<sequence length="88" mass="9658">MANWGARKDDFAGGNIFTVPSKLTADSAITIKSLTAFAEASTDKVKTVKYFQIKVRDRLVIVGTEKSAEPMKIDETPVAFKAHADKLR</sequence>
<reference evidence="2" key="1">
    <citation type="journal article" date="2013" name="Nat. Genet.">
        <title>The wheat powdery mildew genome shows the unique evolution of an obligate biotroph.</title>
        <authorList>
            <person name="Wicker T."/>
            <person name="Oberhaensli S."/>
            <person name="Parlange F."/>
            <person name="Buchmann J.P."/>
            <person name="Shatalina M."/>
            <person name="Roffler S."/>
            <person name="Ben-David R."/>
            <person name="Dolezel J."/>
            <person name="Simkova H."/>
            <person name="Schulze-Lefert P."/>
            <person name="Spanu P.D."/>
            <person name="Bruggmann R."/>
            <person name="Amselem J."/>
            <person name="Quesneville H."/>
            <person name="Ver Loren van Themaat E."/>
            <person name="Paape T."/>
            <person name="Shimizu K.K."/>
            <person name="Keller B."/>
        </authorList>
    </citation>
    <scope>NUCLEOTIDE SEQUENCE [LARGE SCALE GENOMIC DNA]</scope>
    <source>
        <strain evidence="2">96224</strain>
    </source>
</reference>
<gene>
    <name evidence="1" type="ORF">BGT96224_Ac31258</name>
</gene>
<accession>A0A656KRL4</accession>
<protein>
    <submittedName>
        <fullName evidence="1">Uncharacterized protein</fullName>
    </submittedName>
</protein>
<name>A0A656KRL4_BLUGR</name>
<evidence type="ECO:0000313" key="2">
    <source>
        <dbReference type="Proteomes" id="UP000053110"/>
    </source>
</evidence>
<dbReference type="Proteomes" id="UP000053110">
    <property type="component" value="Unassembled WGS sequence"/>
</dbReference>
<organism evidence="1 2">
    <name type="scientific">Blumeria graminis f. sp. tritici 96224</name>
    <dbReference type="NCBI Taxonomy" id="1268274"/>
    <lineage>
        <taxon>Eukaryota</taxon>
        <taxon>Fungi</taxon>
        <taxon>Dikarya</taxon>
        <taxon>Ascomycota</taxon>
        <taxon>Pezizomycotina</taxon>
        <taxon>Leotiomycetes</taxon>
        <taxon>Erysiphales</taxon>
        <taxon>Erysiphaceae</taxon>
        <taxon>Blumeria</taxon>
    </lineage>
</organism>